<dbReference type="SUPFAM" id="SSF54593">
    <property type="entry name" value="Glyoxalase/Bleomycin resistance protein/Dihydroxybiphenyl dioxygenase"/>
    <property type="match status" value="2"/>
</dbReference>
<keyword evidence="3" id="KW-1185">Reference proteome</keyword>
<evidence type="ECO:0000313" key="3">
    <source>
        <dbReference type="Proteomes" id="UP001501183"/>
    </source>
</evidence>
<evidence type="ECO:0000259" key="1">
    <source>
        <dbReference type="PROSITE" id="PS51819"/>
    </source>
</evidence>
<dbReference type="PANTHER" id="PTHR33993:SF14">
    <property type="entry name" value="GB|AAF24581.1"/>
    <property type="match status" value="1"/>
</dbReference>
<evidence type="ECO:0000313" key="2">
    <source>
        <dbReference type="EMBL" id="GAA4481406.1"/>
    </source>
</evidence>
<dbReference type="InterPro" id="IPR037523">
    <property type="entry name" value="VOC_core"/>
</dbReference>
<dbReference type="Pfam" id="PF18029">
    <property type="entry name" value="Glyoxalase_6"/>
    <property type="match status" value="1"/>
</dbReference>
<protein>
    <submittedName>
        <fullName evidence="2">VOC family protein</fullName>
    </submittedName>
</protein>
<organism evidence="2 3">
    <name type="scientific">Rhodococcus olei</name>
    <dbReference type="NCBI Taxonomy" id="2161675"/>
    <lineage>
        <taxon>Bacteria</taxon>
        <taxon>Bacillati</taxon>
        <taxon>Actinomycetota</taxon>
        <taxon>Actinomycetes</taxon>
        <taxon>Mycobacteriales</taxon>
        <taxon>Nocardiaceae</taxon>
        <taxon>Rhodococcus</taxon>
    </lineage>
</organism>
<proteinExistence type="predicted"/>
<dbReference type="InterPro" id="IPR029068">
    <property type="entry name" value="Glyas_Bleomycin-R_OHBP_Dase"/>
</dbReference>
<comment type="caution">
    <text evidence="2">The sequence shown here is derived from an EMBL/GenBank/DDBJ whole genome shotgun (WGS) entry which is preliminary data.</text>
</comment>
<dbReference type="Pfam" id="PF00903">
    <property type="entry name" value="Glyoxalase"/>
    <property type="match status" value="1"/>
</dbReference>
<dbReference type="Proteomes" id="UP001501183">
    <property type="component" value="Unassembled WGS sequence"/>
</dbReference>
<sequence>MPERKSLVGAPCWIDLSSSDLSRAVPFYTGLFGWSCDTNEDPQYGGYAIFSKDGEPVAGIMKQDEENPYGDVWTVYLESTDAAATAEAATPAGGQVIMPAMQVGDQGSMAILTDPAGAVIGVWQPGQHRGFGRWGEPGTPAWFETLSRDYRAALPFYETVFGWTLNPMGDDDEFRYSQARIGGENIAGLMDASGFLPAEVPSFWRWYVAVPDADAAVSTVLELGGSVAGPAEDSPYGRVATVADPLGAQFQIVAMRDE</sequence>
<dbReference type="CDD" id="cd07247">
    <property type="entry name" value="SgaA_N_like"/>
    <property type="match status" value="2"/>
</dbReference>
<dbReference type="PANTHER" id="PTHR33993">
    <property type="entry name" value="GLYOXALASE-RELATED"/>
    <property type="match status" value="1"/>
</dbReference>
<name>A0ABP8P6P4_9NOCA</name>
<dbReference type="InterPro" id="IPR004360">
    <property type="entry name" value="Glyas_Fos-R_dOase_dom"/>
</dbReference>
<dbReference type="Gene3D" id="3.10.180.10">
    <property type="entry name" value="2,3-Dihydroxybiphenyl 1,2-Dioxygenase, domain 1"/>
    <property type="match status" value="2"/>
</dbReference>
<dbReference type="InterPro" id="IPR041581">
    <property type="entry name" value="Glyoxalase_6"/>
</dbReference>
<dbReference type="RefSeq" id="WP_345346154.1">
    <property type="nucleotide sequence ID" value="NZ_BAABFB010000048.1"/>
</dbReference>
<feature type="domain" description="VOC" evidence="1">
    <location>
        <begin position="139"/>
        <end position="255"/>
    </location>
</feature>
<reference evidence="3" key="1">
    <citation type="journal article" date="2019" name="Int. J. Syst. Evol. Microbiol.">
        <title>The Global Catalogue of Microorganisms (GCM) 10K type strain sequencing project: providing services to taxonomists for standard genome sequencing and annotation.</title>
        <authorList>
            <consortium name="The Broad Institute Genomics Platform"/>
            <consortium name="The Broad Institute Genome Sequencing Center for Infectious Disease"/>
            <person name="Wu L."/>
            <person name="Ma J."/>
        </authorList>
    </citation>
    <scope>NUCLEOTIDE SEQUENCE [LARGE SCALE GENOMIC DNA]</scope>
    <source>
        <strain evidence="3">JCM 32206</strain>
    </source>
</reference>
<dbReference type="PROSITE" id="PS51819">
    <property type="entry name" value="VOC"/>
    <property type="match status" value="2"/>
</dbReference>
<accession>A0ABP8P6P4</accession>
<dbReference type="EMBL" id="BAABFB010000048">
    <property type="protein sequence ID" value="GAA4481406.1"/>
    <property type="molecule type" value="Genomic_DNA"/>
</dbReference>
<gene>
    <name evidence="2" type="ORF">GCM10023094_29520</name>
</gene>
<feature type="domain" description="VOC" evidence="1">
    <location>
        <begin position="10"/>
        <end position="125"/>
    </location>
</feature>
<dbReference type="InterPro" id="IPR052164">
    <property type="entry name" value="Anthracycline_SecMetBiosynth"/>
</dbReference>